<name>A0A8B8GFI0_9HEMI</name>
<evidence type="ECO:0000256" key="5">
    <source>
        <dbReference type="ARBA" id="ARBA00040994"/>
    </source>
</evidence>
<organism evidence="6 7">
    <name type="scientific">Sipha flava</name>
    <name type="common">yellow sugarcane aphid</name>
    <dbReference type="NCBI Taxonomy" id="143950"/>
    <lineage>
        <taxon>Eukaryota</taxon>
        <taxon>Metazoa</taxon>
        <taxon>Ecdysozoa</taxon>
        <taxon>Arthropoda</taxon>
        <taxon>Hexapoda</taxon>
        <taxon>Insecta</taxon>
        <taxon>Pterygota</taxon>
        <taxon>Neoptera</taxon>
        <taxon>Paraneoptera</taxon>
        <taxon>Hemiptera</taxon>
        <taxon>Sternorrhyncha</taxon>
        <taxon>Aphidomorpha</taxon>
        <taxon>Aphidoidea</taxon>
        <taxon>Aphididae</taxon>
        <taxon>Sipha</taxon>
    </lineage>
</organism>
<dbReference type="Pfam" id="PF00400">
    <property type="entry name" value="WD40"/>
    <property type="match status" value="1"/>
</dbReference>
<proteinExistence type="predicted"/>
<comment type="subcellular location">
    <subcellularLocation>
        <location evidence="1">Cell projection</location>
        <location evidence="1">Cilium</location>
    </subcellularLocation>
</comment>
<keyword evidence="3" id="KW-0677">Repeat</keyword>
<dbReference type="SMART" id="SM00320">
    <property type="entry name" value="WD40"/>
    <property type="match status" value="4"/>
</dbReference>
<dbReference type="Gene3D" id="2.130.10.10">
    <property type="entry name" value="YVTN repeat-like/Quinoprotein amine dehydrogenase"/>
    <property type="match status" value="1"/>
</dbReference>
<dbReference type="InterPro" id="IPR001680">
    <property type="entry name" value="WD40_rpt"/>
</dbReference>
<dbReference type="InterPro" id="IPR050630">
    <property type="entry name" value="WD_repeat_EMAP"/>
</dbReference>
<protein>
    <recommendedName>
        <fullName evidence="5">Cilia- and flagella-associated protein 251</fullName>
    </recommendedName>
</protein>
<dbReference type="InterPro" id="IPR036322">
    <property type="entry name" value="WD40_repeat_dom_sf"/>
</dbReference>
<evidence type="ECO:0000256" key="2">
    <source>
        <dbReference type="ARBA" id="ARBA00022574"/>
    </source>
</evidence>
<evidence type="ECO:0000256" key="4">
    <source>
        <dbReference type="ARBA" id="ARBA00023273"/>
    </source>
</evidence>
<dbReference type="PANTHER" id="PTHR13720:SF13">
    <property type="entry name" value="CILIA- AND FLAGELLA-ASSOCIATED PROTEIN 251"/>
    <property type="match status" value="1"/>
</dbReference>
<keyword evidence="4" id="KW-0966">Cell projection</keyword>
<evidence type="ECO:0000313" key="7">
    <source>
        <dbReference type="RefSeq" id="XP_025421610.1"/>
    </source>
</evidence>
<keyword evidence="6" id="KW-1185">Reference proteome</keyword>
<gene>
    <name evidence="7" type="primary">LOC112691543</name>
</gene>
<dbReference type="Proteomes" id="UP000694846">
    <property type="component" value="Unplaced"/>
</dbReference>
<dbReference type="RefSeq" id="XP_025421610.1">
    <property type="nucleotide sequence ID" value="XM_025565825.1"/>
</dbReference>
<dbReference type="GO" id="GO:0031514">
    <property type="term" value="C:motile cilium"/>
    <property type="evidence" value="ECO:0007669"/>
    <property type="project" value="TreeGrafter"/>
</dbReference>
<reference evidence="7" key="1">
    <citation type="submission" date="2025-08" db="UniProtKB">
        <authorList>
            <consortium name="RefSeq"/>
        </authorList>
    </citation>
    <scope>IDENTIFICATION</scope>
    <source>
        <tissue evidence="7">Whole body</tissue>
    </source>
</reference>
<keyword evidence="2" id="KW-0853">WD repeat</keyword>
<accession>A0A8B8GFI0</accession>
<evidence type="ECO:0000313" key="6">
    <source>
        <dbReference type="Proteomes" id="UP000694846"/>
    </source>
</evidence>
<dbReference type="AlphaFoldDB" id="A0A8B8GFI0"/>
<evidence type="ECO:0000256" key="1">
    <source>
        <dbReference type="ARBA" id="ARBA00004138"/>
    </source>
</evidence>
<sequence length="488" mass="56919">MTREDRIRNEYMRGSIGGVSIEDKRRENRLRWFGYVMRREKTKAVRVVIKTNVEGKKQDQKRFDMIENNMRAVVVCVEDEIEWSFGWSCDIGLISISNTETNDQLLRAFFVSAQVGIVFEYCYMTNKMMNMNMLTGHRNCISSFDVNSDGRWLVTVDNGDNSMLIIWNSFEKNPILTLLSPFKMGIAIVVKFSIDSKYLITVSIDTDGEQTISLWEWMLGLEEPTYSRKLNKSFKPIIHLSCCDNNPNFYCFTTKKHVFFMTLVENSKTLMINVPKKNPEQKKYNYTQSTYLTNFRQVVSASTGGSITVWDDTIYNTRRLKNTKITNNKQFLKNIQLDDYPITTIICQRFIITGNTNGDVFIYDQSLLVLFHLDKLVGNSITSISMINANFIDKDSVFDRNVFNKLEYMIKIMPHINIYSEHTTQDCDNKPRFGIDFTTRQDFKCDPFLISTRNCKIFQIDIFREFCVQLVEQFIEASVTALEVHPKQ</sequence>
<dbReference type="GeneID" id="112691543"/>
<dbReference type="SUPFAM" id="SSF50978">
    <property type="entry name" value="WD40 repeat-like"/>
    <property type="match status" value="1"/>
</dbReference>
<dbReference type="PANTHER" id="PTHR13720">
    <property type="entry name" value="WD-40 REPEAT PROTEIN"/>
    <property type="match status" value="1"/>
</dbReference>
<dbReference type="InterPro" id="IPR015943">
    <property type="entry name" value="WD40/YVTN_repeat-like_dom_sf"/>
</dbReference>
<evidence type="ECO:0000256" key="3">
    <source>
        <dbReference type="ARBA" id="ARBA00022737"/>
    </source>
</evidence>
<dbReference type="OrthoDB" id="6629538at2759"/>